<accession>A0A1H6XCK0</accession>
<dbReference type="PROSITE" id="PS51257">
    <property type="entry name" value="PROKAR_LIPOPROTEIN"/>
    <property type="match status" value="1"/>
</dbReference>
<reference evidence="2 3" key="1">
    <citation type="submission" date="2016-10" db="EMBL/GenBank/DDBJ databases">
        <authorList>
            <person name="de Groot N.N."/>
        </authorList>
    </citation>
    <scope>NUCLEOTIDE SEQUENCE [LARGE SCALE GENOMIC DNA]</scope>
    <source>
        <strain evidence="2 3">DSM 26515</strain>
    </source>
</reference>
<protein>
    <recommendedName>
        <fullName evidence="4">LPP20 lipoprotein</fullName>
    </recommendedName>
</protein>
<sequence>MRPFHRLLPLLALALLAACHSRDHAATAGGDSPEAAVRASIALVRAGDFAGFWRQALPPHDYAMLREDWGRARADEAPLDAAERTRIDAALRQLAAPDAEATLDARLQPWLADAQSRYGDQLPLLVGVGRALASQAIDENPRLGEEQKQHATALVDALGPWAQQAPWFDPAKARQAVGVVVSTARKLDLRDAQSLRTMGFDQSMRSYAMAFHGLEQVLALYGLPLDQALASARVVPLEYHPPYARVRIEYQLLGRPLSMESTLIQQDGRWYDRDLIDSVRQAHQRLAAPAGAATTPGLAATDVVPALR</sequence>
<keyword evidence="1" id="KW-0732">Signal</keyword>
<dbReference type="OrthoDB" id="6194714at2"/>
<feature type="chain" id="PRO_5011714469" description="LPP20 lipoprotein" evidence="1">
    <location>
        <begin position="26"/>
        <end position="308"/>
    </location>
</feature>
<dbReference type="EMBL" id="FNYC01000005">
    <property type="protein sequence ID" value="SEJ22572.1"/>
    <property type="molecule type" value="Genomic_DNA"/>
</dbReference>
<organism evidence="2 3">
    <name type="scientific">Frateuria terrea</name>
    <dbReference type="NCBI Taxonomy" id="529704"/>
    <lineage>
        <taxon>Bacteria</taxon>
        <taxon>Pseudomonadati</taxon>
        <taxon>Pseudomonadota</taxon>
        <taxon>Gammaproteobacteria</taxon>
        <taxon>Lysobacterales</taxon>
        <taxon>Rhodanobacteraceae</taxon>
        <taxon>Frateuria</taxon>
    </lineage>
</organism>
<evidence type="ECO:0000313" key="2">
    <source>
        <dbReference type="EMBL" id="SEJ22572.1"/>
    </source>
</evidence>
<evidence type="ECO:0000313" key="3">
    <source>
        <dbReference type="Proteomes" id="UP000199420"/>
    </source>
</evidence>
<dbReference type="RefSeq" id="WP_091338009.1">
    <property type="nucleotide sequence ID" value="NZ_FNYC01000005.1"/>
</dbReference>
<keyword evidence="3" id="KW-1185">Reference proteome</keyword>
<feature type="signal peptide" evidence="1">
    <location>
        <begin position="1"/>
        <end position="25"/>
    </location>
</feature>
<dbReference type="AlphaFoldDB" id="A0A1H6XCK0"/>
<gene>
    <name evidence="2" type="ORF">SAMN04487997_2768</name>
</gene>
<evidence type="ECO:0008006" key="4">
    <source>
        <dbReference type="Google" id="ProtNLM"/>
    </source>
</evidence>
<name>A0A1H6XCK0_9GAMM</name>
<proteinExistence type="predicted"/>
<dbReference type="STRING" id="529704.SAMN02927913_2745"/>
<evidence type="ECO:0000256" key="1">
    <source>
        <dbReference type="SAM" id="SignalP"/>
    </source>
</evidence>
<dbReference type="Proteomes" id="UP000199420">
    <property type="component" value="Unassembled WGS sequence"/>
</dbReference>